<keyword evidence="2" id="KW-1185">Reference proteome</keyword>
<dbReference type="AlphaFoldDB" id="A0A480A659"/>
<dbReference type="EMBL" id="BJCE01000094">
    <property type="protein sequence ID" value="GCL37734.1"/>
    <property type="molecule type" value="Genomic_DNA"/>
</dbReference>
<dbReference type="RefSeq" id="WP_137667829.1">
    <property type="nucleotide sequence ID" value="NZ_BJCE01000094.1"/>
</dbReference>
<dbReference type="Proteomes" id="UP000300142">
    <property type="component" value="Unassembled WGS sequence"/>
</dbReference>
<evidence type="ECO:0000313" key="2">
    <source>
        <dbReference type="Proteomes" id="UP000300142"/>
    </source>
</evidence>
<gene>
    <name evidence="1" type="ORF">SR1949_28460</name>
</gene>
<organism evidence="1 2">
    <name type="scientific">Sphaerospermopsis reniformis</name>
    <dbReference type="NCBI Taxonomy" id="531300"/>
    <lineage>
        <taxon>Bacteria</taxon>
        <taxon>Bacillati</taxon>
        <taxon>Cyanobacteriota</taxon>
        <taxon>Cyanophyceae</taxon>
        <taxon>Nostocales</taxon>
        <taxon>Aphanizomenonaceae</taxon>
        <taxon>Sphaerospermopsis</taxon>
    </lineage>
</organism>
<accession>A0A480A659</accession>
<name>A0A480A659_9CYAN</name>
<protein>
    <submittedName>
        <fullName evidence="1">Uncharacterized protein</fullName>
    </submittedName>
</protein>
<proteinExistence type="predicted"/>
<evidence type="ECO:0000313" key="1">
    <source>
        <dbReference type="EMBL" id="GCL37734.1"/>
    </source>
</evidence>
<reference evidence="2" key="1">
    <citation type="submission" date="2019-02" db="EMBL/GenBank/DDBJ databases">
        <title>Draft genome sequence of Sphaerospermopsis reniformis NIES-1949.</title>
        <authorList>
            <person name="Yamaguchi H."/>
            <person name="Suzuki S."/>
            <person name="Kawachi M."/>
        </authorList>
    </citation>
    <scope>NUCLEOTIDE SEQUENCE [LARGE SCALE GENOMIC DNA]</scope>
    <source>
        <strain evidence="2">NIES-1949</strain>
    </source>
</reference>
<comment type="caution">
    <text evidence="1">The sequence shown here is derived from an EMBL/GenBank/DDBJ whole genome shotgun (WGS) entry which is preliminary data.</text>
</comment>
<sequence>MNKPEKSALTLVINPEETIENRVFLIVDYLAKTYPQSQWKITEIDATGLSGNCLTQTLNNQQNTTIYAQEFLQIIQENGQIIDLEATLIKNHQEQQEIITILIRDGYSIDILGCTELLPVNVLKDFILVDPHLFDSEETHLNLPDMQQLELYSQTTKI</sequence>